<comment type="caution">
    <text evidence="5">The sequence shown here is derived from an EMBL/GenBank/DDBJ whole genome shotgun (WGS) entry which is preliminary data.</text>
</comment>
<dbReference type="STRING" id="1850517.A8708_00585"/>
<dbReference type="InterPro" id="IPR018356">
    <property type="entry name" value="Tscrpt_reg_HTH_DeoR_CS"/>
</dbReference>
<feature type="domain" description="HTH deoR-type" evidence="4">
    <location>
        <begin position="3"/>
        <end position="58"/>
    </location>
</feature>
<dbReference type="GO" id="GO:0003677">
    <property type="term" value="F:DNA binding"/>
    <property type="evidence" value="ECO:0007669"/>
    <property type="project" value="UniProtKB-KW"/>
</dbReference>
<evidence type="ECO:0000256" key="1">
    <source>
        <dbReference type="ARBA" id="ARBA00023015"/>
    </source>
</evidence>
<organism evidence="5 6">
    <name type="scientific">Paenibacillus oryzisoli</name>
    <dbReference type="NCBI Taxonomy" id="1850517"/>
    <lineage>
        <taxon>Bacteria</taxon>
        <taxon>Bacillati</taxon>
        <taxon>Bacillota</taxon>
        <taxon>Bacilli</taxon>
        <taxon>Bacillales</taxon>
        <taxon>Paenibacillaceae</taxon>
        <taxon>Paenibacillus</taxon>
    </lineage>
</organism>
<dbReference type="InterPro" id="IPR036388">
    <property type="entry name" value="WH-like_DNA-bd_sf"/>
</dbReference>
<dbReference type="InterPro" id="IPR037171">
    <property type="entry name" value="NagB/RpiA_transferase-like"/>
</dbReference>
<evidence type="ECO:0000256" key="3">
    <source>
        <dbReference type="ARBA" id="ARBA00023163"/>
    </source>
</evidence>
<keyword evidence="2" id="KW-0238">DNA-binding</keyword>
<dbReference type="PANTHER" id="PTHR30363">
    <property type="entry name" value="HTH-TYPE TRANSCRIPTIONAL REGULATOR SRLR-RELATED"/>
    <property type="match status" value="1"/>
</dbReference>
<gene>
    <name evidence="5" type="ORF">A8708_00585</name>
</gene>
<dbReference type="AlphaFoldDB" id="A0A198ABX7"/>
<dbReference type="Pfam" id="PF00455">
    <property type="entry name" value="DeoRC"/>
    <property type="match status" value="1"/>
</dbReference>
<evidence type="ECO:0000259" key="4">
    <source>
        <dbReference type="PROSITE" id="PS51000"/>
    </source>
</evidence>
<accession>A0A198ABX7</accession>
<dbReference type="Pfam" id="PF08220">
    <property type="entry name" value="HTH_DeoR"/>
    <property type="match status" value="1"/>
</dbReference>
<dbReference type="OrthoDB" id="9798651at2"/>
<dbReference type="PANTHER" id="PTHR30363:SF51">
    <property type="entry name" value="HTH-TYPE TRANSCRIPTIONAL REPRESSOR GLCR"/>
    <property type="match status" value="1"/>
</dbReference>
<dbReference type="Gene3D" id="1.10.10.10">
    <property type="entry name" value="Winged helix-like DNA-binding domain superfamily/Winged helix DNA-binding domain"/>
    <property type="match status" value="1"/>
</dbReference>
<dbReference type="PRINTS" id="PR00037">
    <property type="entry name" value="HTHLACR"/>
</dbReference>
<dbReference type="RefSeq" id="WP_068664559.1">
    <property type="nucleotide sequence ID" value="NZ_LYPB01000065.1"/>
</dbReference>
<evidence type="ECO:0000313" key="5">
    <source>
        <dbReference type="EMBL" id="OAS18463.1"/>
    </source>
</evidence>
<dbReference type="Gene3D" id="3.40.50.1360">
    <property type="match status" value="1"/>
</dbReference>
<dbReference type="InterPro" id="IPR036390">
    <property type="entry name" value="WH_DNA-bd_sf"/>
</dbReference>
<dbReference type="SUPFAM" id="SSF100950">
    <property type="entry name" value="NagB/RpiA/CoA transferase-like"/>
    <property type="match status" value="1"/>
</dbReference>
<dbReference type="PROSITE" id="PS00894">
    <property type="entry name" value="HTH_DEOR_1"/>
    <property type="match status" value="1"/>
</dbReference>
<reference evidence="5 6" key="1">
    <citation type="submission" date="2016-05" db="EMBL/GenBank/DDBJ databases">
        <title>Paenibacillus sp. 1ZS3-15 nov., isolated from the rhizosphere soil.</title>
        <authorList>
            <person name="Zhang X.X."/>
            <person name="Zhang J."/>
        </authorList>
    </citation>
    <scope>NUCLEOTIDE SEQUENCE [LARGE SCALE GENOMIC DNA]</scope>
    <source>
        <strain evidence="5 6">1ZS3-15</strain>
    </source>
</reference>
<protein>
    <submittedName>
        <fullName evidence="5">DeoR family transcriptional regulator</fullName>
    </submittedName>
</protein>
<keyword evidence="6" id="KW-1185">Reference proteome</keyword>
<dbReference type="SMART" id="SM00420">
    <property type="entry name" value="HTH_DEOR"/>
    <property type="match status" value="1"/>
</dbReference>
<dbReference type="InterPro" id="IPR014036">
    <property type="entry name" value="DeoR-like_C"/>
</dbReference>
<dbReference type="SMART" id="SM01134">
    <property type="entry name" value="DeoRC"/>
    <property type="match status" value="1"/>
</dbReference>
<proteinExistence type="predicted"/>
<dbReference type="SUPFAM" id="SSF46785">
    <property type="entry name" value="Winged helix' DNA-binding domain"/>
    <property type="match status" value="1"/>
</dbReference>
<keyword evidence="3" id="KW-0804">Transcription</keyword>
<sequence length="258" mass="28748">MFQEERLLSILEYLKSNKRISVDLICELYEVSRDTARRDMVKLEEQGSIVRTRGGAILPTLSKDVGNYDQRLQEESSSKLTIGKRAATLVQDGDYLMMDASTTVLHAATALTSKNNIVITSSIETAAILTRKDGITIHMLGGVLDNKHHSVYGAKAIEMLNEYHVDKLFIGTCGISENGLSAPNEEDCYLVRAMMEHADQVIVLADHSKFGKRLFHHVVGFENIDILVTDQALSEEMKERLLTNEVEIVLAGGEEQHD</sequence>
<dbReference type="EMBL" id="LYPB01000065">
    <property type="protein sequence ID" value="OAS18463.1"/>
    <property type="molecule type" value="Genomic_DNA"/>
</dbReference>
<evidence type="ECO:0000313" key="6">
    <source>
        <dbReference type="Proteomes" id="UP000078454"/>
    </source>
</evidence>
<dbReference type="PROSITE" id="PS51000">
    <property type="entry name" value="HTH_DEOR_2"/>
    <property type="match status" value="1"/>
</dbReference>
<dbReference type="InterPro" id="IPR001034">
    <property type="entry name" value="DeoR_HTH"/>
</dbReference>
<keyword evidence="1" id="KW-0805">Transcription regulation</keyword>
<dbReference type="GO" id="GO:0003700">
    <property type="term" value="F:DNA-binding transcription factor activity"/>
    <property type="evidence" value="ECO:0007669"/>
    <property type="project" value="InterPro"/>
</dbReference>
<dbReference type="Proteomes" id="UP000078454">
    <property type="component" value="Unassembled WGS sequence"/>
</dbReference>
<name>A0A198ABX7_9BACL</name>
<evidence type="ECO:0000256" key="2">
    <source>
        <dbReference type="ARBA" id="ARBA00023125"/>
    </source>
</evidence>
<dbReference type="InterPro" id="IPR050313">
    <property type="entry name" value="Carb_Metab_HTH_regulators"/>
</dbReference>